<protein>
    <submittedName>
        <fullName evidence="1">Uncharacterized protein</fullName>
    </submittedName>
</protein>
<dbReference type="EMBL" id="KP027447">
    <property type="protein sequence ID" value="AJA42316.1"/>
    <property type="molecule type" value="Genomic_DNA"/>
</dbReference>
<dbReference type="Proteomes" id="UP000032689">
    <property type="component" value="Segment"/>
</dbReference>
<sequence length="86" mass="9877">MIELNKVTGEESVNVGDLVQDDYTGDIGIVIKQDFNSTSSIYNVLILDTINEEHSLLYLEPKTLYDISKDFTVIQKKNNYKLNIEY</sequence>
<organism evidence="1 2">
    <name type="scientific">Staphylococcus phage vB_SepM_ phiIPLA-C1C</name>
    <dbReference type="NCBI Taxonomy" id="1572704"/>
    <lineage>
        <taxon>Viruses</taxon>
        <taxon>Duplodnaviria</taxon>
        <taxon>Heunggongvirae</taxon>
        <taxon>Uroviricota</taxon>
        <taxon>Caudoviricetes</taxon>
        <taxon>Herelleviridae</taxon>
        <taxon>Twortvirinae</taxon>
        <taxon>Sepunavirus</taxon>
        <taxon>Sepunavirus IPLAC1C</taxon>
    </lineage>
</organism>
<proteinExistence type="predicted"/>
<dbReference type="RefSeq" id="YP_009214596.1">
    <property type="nucleotide sequence ID" value="NC_028962.1"/>
</dbReference>
<evidence type="ECO:0000313" key="2">
    <source>
        <dbReference type="Proteomes" id="UP000032689"/>
    </source>
</evidence>
<keyword evidence="2" id="KW-1185">Reference proteome</keyword>
<accession>A0A0D3MVF6</accession>
<reference evidence="1 2" key="1">
    <citation type="journal article" date="2015" name="Appl. Environ. Microbiol.">
        <title>Two Phages, phiIPLA-RODI and phiIPLA-C1C, Lyse Mono- and Dual-Species Staphylococcal Biofilms.</title>
        <authorList>
            <person name="Gutierrez D."/>
            <person name="Vandenheuvel D."/>
            <person name="Martinez B."/>
            <person name="Rodriguez A."/>
            <person name="Lavigne R."/>
            <person name="Garcia P."/>
        </authorList>
    </citation>
    <scope>NUCLEOTIDE SEQUENCE [LARGE SCALE GENOMIC DNA]</scope>
</reference>
<dbReference type="KEGG" id="vg:26641013"/>
<evidence type="ECO:0000313" key="1">
    <source>
        <dbReference type="EMBL" id="AJA42316.1"/>
    </source>
</evidence>
<name>A0A0D3MVF6_9CAUD</name>
<dbReference type="GeneID" id="26641013"/>